<dbReference type="SUPFAM" id="SSF53590">
    <property type="entry name" value="Nucleoside hydrolase"/>
    <property type="match status" value="1"/>
</dbReference>
<dbReference type="InterPro" id="IPR036452">
    <property type="entry name" value="Ribo_hydro-like"/>
</dbReference>
<evidence type="ECO:0000256" key="1">
    <source>
        <dbReference type="ARBA" id="ARBA00022801"/>
    </source>
</evidence>
<dbReference type="Pfam" id="PF01156">
    <property type="entry name" value="IU_nuc_hydro"/>
    <property type="match status" value="1"/>
</dbReference>
<dbReference type="EC" id="3.2.-.-" evidence="4"/>
<gene>
    <name evidence="4" type="primary">rihA_21</name>
    <name evidence="4" type="ORF">SAMEA3545359_02155</name>
</gene>
<dbReference type="InterPro" id="IPR023186">
    <property type="entry name" value="IUNH"/>
</dbReference>
<dbReference type="GO" id="GO:0006152">
    <property type="term" value="P:purine nucleoside catabolic process"/>
    <property type="evidence" value="ECO:0007669"/>
    <property type="project" value="TreeGrafter"/>
</dbReference>
<keyword evidence="1 4" id="KW-0378">Hydrolase</keyword>
<feature type="domain" description="Inosine/uridine-preferring nucleoside hydrolase" evidence="3">
    <location>
        <begin position="7"/>
        <end position="304"/>
    </location>
</feature>
<dbReference type="GO" id="GO:0005829">
    <property type="term" value="C:cytosol"/>
    <property type="evidence" value="ECO:0007669"/>
    <property type="project" value="TreeGrafter"/>
</dbReference>
<dbReference type="EMBL" id="FMHG01000001">
    <property type="protein sequence ID" value="SCJ80788.1"/>
    <property type="molecule type" value="Genomic_DNA"/>
</dbReference>
<dbReference type="Gene3D" id="3.90.245.10">
    <property type="entry name" value="Ribonucleoside hydrolase-like"/>
    <property type="match status" value="1"/>
</dbReference>
<dbReference type="PANTHER" id="PTHR12304">
    <property type="entry name" value="INOSINE-URIDINE PREFERRING NUCLEOSIDE HYDROLASE"/>
    <property type="match status" value="1"/>
</dbReference>
<sequence length="315" mass="34213">MCKKMPVIIDCDPGHDDVGAIMMAIASGKFDIRGITCVPGNGLLDYLPDNMLKVFDRLGVTDIPVLRGIAKPFRGPCRPAVSVHGRTGLDGPVFRPTQKAPLDENVCDFIYRTACSCDAPMTLIALGPLTNVAAALLAHPDLKHKLARIALMGGSAASGNVDPASEFNFWHDPDAAHIVFQAGVPILMCGLDVTWKAVLTLEEVEQLRALGTTGGTLMAEMFDYYKMYRTSEGLGTVLPHDSVPVAWLIDPTIVKTRPYFVEIDVFGQRTRGCSVTHVTGPGSDRQACPPNTDVAYDCDRRRFVQLVFSAARYFA</sequence>
<accession>A0A1C6JFN3</accession>
<evidence type="ECO:0000313" key="4">
    <source>
        <dbReference type="EMBL" id="SCJ80788.1"/>
    </source>
</evidence>
<organism evidence="4">
    <name type="scientific">uncultured Anaerotruncus sp</name>
    <dbReference type="NCBI Taxonomy" id="905011"/>
    <lineage>
        <taxon>Bacteria</taxon>
        <taxon>Bacillati</taxon>
        <taxon>Bacillota</taxon>
        <taxon>Clostridia</taxon>
        <taxon>Eubacteriales</taxon>
        <taxon>Oscillospiraceae</taxon>
        <taxon>Anaerotruncus</taxon>
        <taxon>environmental samples</taxon>
    </lineage>
</organism>
<dbReference type="InterPro" id="IPR001910">
    <property type="entry name" value="Inosine/uridine_hydrolase_dom"/>
</dbReference>
<evidence type="ECO:0000256" key="2">
    <source>
        <dbReference type="ARBA" id="ARBA00023295"/>
    </source>
</evidence>
<keyword evidence="2 4" id="KW-0326">Glycosidase</keyword>
<evidence type="ECO:0000259" key="3">
    <source>
        <dbReference type="Pfam" id="PF01156"/>
    </source>
</evidence>
<dbReference type="GO" id="GO:0008477">
    <property type="term" value="F:purine nucleosidase activity"/>
    <property type="evidence" value="ECO:0007669"/>
    <property type="project" value="TreeGrafter"/>
</dbReference>
<dbReference type="PANTHER" id="PTHR12304:SF4">
    <property type="entry name" value="URIDINE NUCLEOSIDASE"/>
    <property type="match status" value="1"/>
</dbReference>
<protein>
    <submittedName>
        <fullName evidence="4">Pyrimidine-specific ribonucleoside hydrolase rihA</fullName>
        <ecNumber evidence="4">3.2.-.-</ecNumber>
    </submittedName>
</protein>
<proteinExistence type="predicted"/>
<name>A0A1C6JFN3_9FIRM</name>
<reference evidence="4" key="1">
    <citation type="submission" date="2015-09" db="EMBL/GenBank/DDBJ databases">
        <authorList>
            <consortium name="Pathogen Informatics"/>
        </authorList>
    </citation>
    <scope>NUCLEOTIDE SEQUENCE</scope>
    <source>
        <strain evidence="4">2789STDY5834896</strain>
    </source>
</reference>
<dbReference type="AlphaFoldDB" id="A0A1C6JFN3"/>